<protein>
    <recommendedName>
        <fullName evidence="3">Mitochondrial PGP phosphatase</fullName>
    </recommendedName>
</protein>
<gene>
    <name evidence="1" type="ORF">ACHAW5_004620</name>
</gene>
<dbReference type="InterPro" id="IPR027706">
    <property type="entry name" value="PGP_Pase"/>
</dbReference>
<organism evidence="1 2">
    <name type="scientific">Stephanodiscus triporus</name>
    <dbReference type="NCBI Taxonomy" id="2934178"/>
    <lineage>
        <taxon>Eukaryota</taxon>
        <taxon>Sar</taxon>
        <taxon>Stramenopiles</taxon>
        <taxon>Ochrophyta</taxon>
        <taxon>Bacillariophyta</taxon>
        <taxon>Coscinodiscophyceae</taxon>
        <taxon>Thalassiosirophycidae</taxon>
        <taxon>Stephanodiscales</taxon>
        <taxon>Stephanodiscaceae</taxon>
        <taxon>Stephanodiscus</taxon>
    </lineage>
</organism>
<accession>A0ABD3QTS7</accession>
<dbReference type="AlphaFoldDB" id="A0ABD3QTS7"/>
<comment type="caution">
    <text evidence="1">The sequence shown here is derived from an EMBL/GenBank/DDBJ whole genome shotgun (WGS) entry which is preliminary data.</text>
</comment>
<dbReference type="Pfam" id="PF09419">
    <property type="entry name" value="PGP_phosphatase"/>
    <property type="match status" value="1"/>
</dbReference>
<keyword evidence="2" id="KW-1185">Reference proteome</keyword>
<evidence type="ECO:0008006" key="3">
    <source>
        <dbReference type="Google" id="ProtNLM"/>
    </source>
</evidence>
<sequence>MVQSVNLKALTTLASVVRRPYLAAPHVFVPTVSDLSYEALRDHCGIKAVIFDKDNTLTAPYENALHPRAKLGLQSALDAFGKDNVAILSNSAGTNDDPDFKDGKEIEDSLGIAVIRHVEKKPGGIGEVMRHFPKVDDASQLCMVGDRLLTDVVFGNLHGMLTVHTLPLCSGKENKKDNTVAKVIRSVENKMMYGDWWGGRMVRGYTLQHKVWRGEDECPLVLMTNEAKKEPSLGELD</sequence>
<dbReference type="Gene3D" id="3.40.50.1000">
    <property type="entry name" value="HAD superfamily/HAD-like"/>
    <property type="match status" value="1"/>
</dbReference>
<evidence type="ECO:0000313" key="1">
    <source>
        <dbReference type="EMBL" id="KAL3803769.1"/>
    </source>
</evidence>
<name>A0ABD3QTS7_9STRA</name>
<reference evidence="1 2" key="1">
    <citation type="submission" date="2024-10" db="EMBL/GenBank/DDBJ databases">
        <title>Updated reference genomes for cyclostephanoid diatoms.</title>
        <authorList>
            <person name="Roberts W.R."/>
            <person name="Alverson A.J."/>
        </authorList>
    </citation>
    <scope>NUCLEOTIDE SEQUENCE [LARGE SCALE GENOMIC DNA]</scope>
    <source>
        <strain evidence="1 2">AJA276-08</strain>
    </source>
</reference>
<dbReference type="Proteomes" id="UP001530315">
    <property type="component" value="Unassembled WGS sequence"/>
</dbReference>
<dbReference type="SUPFAM" id="SSF56784">
    <property type="entry name" value="HAD-like"/>
    <property type="match status" value="1"/>
</dbReference>
<dbReference type="InterPro" id="IPR036412">
    <property type="entry name" value="HAD-like_sf"/>
</dbReference>
<dbReference type="PANTHER" id="PTHR19288">
    <property type="entry name" value="4-NITROPHENYLPHOSPHATASE-RELATED"/>
    <property type="match status" value="1"/>
</dbReference>
<dbReference type="EMBL" id="JALLAZ020000106">
    <property type="protein sequence ID" value="KAL3803769.1"/>
    <property type="molecule type" value="Genomic_DNA"/>
</dbReference>
<dbReference type="NCBIfam" id="TIGR01668">
    <property type="entry name" value="YqeG_hyp_ppase"/>
    <property type="match status" value="1"/>
</dbReference>
<dbReference type="PANTHER" id="PTHR19288:SF25">
    <property type="entry name" value="PHOSPHATIDYLGLYCEROPHOSPHATASE GEP4, MITOCHONDRIAL"/>
    <property type="match status" value="1"/>
</dbReference>
<dbReference type="InterPro" id="IPR010021">
    <property type="entry name" value="PGPP1/Gep4"/>
</dbReference>
<evidence type="ECO:0000313" key="2">
    <source>
        <dbReference type="Proteomes" id="UP001530315"/>
    </source>
</evidence>
<proteinExistence type="predicted"/>
<dbReference type="InterPro" id="IPR023214">
    <property type="entry name" value="HAD_sf"/>
</dbReference>